<gene>
    <name evidence="5" type="ORF">Adu01nite_08760</name>
</gene>
<dbReference type="CDD" id="cd01392">
    <property type="entry name" value="HTH_LacI"/>
    <property type="match status" value="1"/>
</dbReference>
<keyword evidence="1" id="KW-0805">Transcription regulation</keyword>
<dbReference type="SUPFAM" id="SSF53822">
    <property type="entry name" value="Periplasmic binding protein-like I"/>
    <property type="match status" value="1"/>
</dbReference>
<keyword evidence="2" id="KW-0238">DNA-binding</keyword>
<reference evidence="5 6" key="1">
    <citation type="submission" date="2021-01" db="EMBL/GenBank/DDBJ databases">
        <title>Whole genome shotgun sequence of Actinoplanes durhamensis NBRC 14914.</title>
        <authorList>
            <person name="Komaki H."/>
            <person name="Tamura T."/>
        </authorList>
    </citation>
    <scope>NUCLEOTIDE SEQUENCE [LARGE SCALE GENOMIC DNA]</scope>
    <source>
        <strain evidence="5 6">NBRC 14914</strain>
    </source>
</reference>
<dbReference type="Gene3D" id="1.10.260.40">
    <property type="entry name" value="lambda repressor-like DNA-binding domains"/>
    <property type="match status" value="1"/>
</dbReference>
<evidence type="ECO:0000313" key="6">
    <source>
        <dbReference type="Proteomes" id="UP000637628"/>
    </source>
</evidence>
<dbReference type="Proteomes" id="UP000637628">
    <property type="component" value="Unassembled WGS sequence"/>
</dbReference>
<organism evidence="5 6">
    <name type="scientific">Paractinoplanes durhamensis</name>
    <dbReference type="NCBI Taxonomy" id="113563"/>
    <lineage>
        <taxon>Bacteria</taxon>
        <taxon>Bacillati</taxon>
        <taxon>Actinomycetota</taxon>
        <taxon>Actinomycetes</taxon>
        <taxon>Micromonosporales</taxon>
        <taxon>Micromonosporaceae</taxon>
        <taxon>Paractinoplanes</taxon>
    </lineage>
</organism>
<dbReference type="Pfam" id="PF00356">
    <property type="entry name" value="LacI"/>
    <property type="match status" value="1"/>
</dbReference>
<dbReference type="RefSeq" id="WP_203725025.1">
    <property type="nucleotide sequence ID" value="NZ_BAAATX010000023.1"/>
</dbReference>
<dbReference type="InterPro" id="IPR046335">
    <property type="entry name" value="LacI/GalR-like_sensor"/>
</dbReference>
<protein>
    <submittedName>
        <fullName evidence="5">LacI family transcriptional regulator</fullName>
    </submittedName>
</protein>
<dbReference type="PROSITE" id="PS50932">
    <property type="entry name" value="HTH_LACI_2"/>
    <property type="match status" value="1"/>
</dbReference>
<dbReference type="InterPro" id="IPR010982">
    <property type="entry name" value="Lambda_DNA-bd_dom_sf"/>
</dbReference>
<dbReference type="SMART" id="SM00354">
    <property type="entry name" value="HTH_LACI"/>
    <property type="match status" value="1"/>
</dbReference>
<dbReference type="PROSITE" id="PS00356">
    <property type="entry name" value="HTH_LACI_1"/>
    <property type="match status" value="1"/>
</dbReference>
<keyword evidence="6" id="KW-1185">Reference proteome</keyword>
<accession>A0ABQ3YPQ6</accession>
<proteinExistence type="predicted"/>
<dbReference type="PANTHER" id="PTHR30146:SF109">
    <property type="entry name" value="HTH-TYPE TRANSCRIPTIONAL REGULATOR GALS"/>
    <property type="match status" value="1"/>
</dbReference>
<evidence type="ECO:0000313" key="5">
    <source>
        <dbReference type="EMBL" id="GID99525.1"/>
    </source>
</evidence>
<dbReference type="EMBL" id="BOML01000006">
    <property type="protein sequence ID" value="GID99525.1"/>
    <property type="molecule type" value="Genomic_DNA"/>
</dbReference>
<evidence type="ECO:0000256" key="1">
    <source>
        <dbReference type="ARBA" id="ARBA00023015"/>
    </source>
</evidence>
<dbReference type="InterPro" id="IPR028082">
    <property type="entry name" value="Peripla_BP_I"/>
</dbReference>
<evidence type="ECO:0000256" key="2">
    <source>
        <dbReference type="ARBA" id="ARBA00023125"/>
    </source>
</evidence>
<feature type="domain" description="HTH lacI-type" evidence="4">
    <location>
        <begin position="3"/>
        <end position="57"/>
    </location>
</feature>
<keyword evidence="3" id="KW-0804">Transcription</keyword>
<dbReference type="CDD" id="cd06267">
    <property type="entry name" value="PBP1_LacI_sugar_binding-like"/>
    <property type="match status" value="1"/>
</dbReference>
<dbReference type="PANTHER" id="PTHR30146">
    <property type="entry name" value="LACI-RELATED TRANSCRIPTIONAL REPRESSOR"/>
    <property type="match status" value="1"/>
</dbReference>
<evidence type="ECO:0000259" key="4">
    <source>
        <dbReference type="PROSITE" id="PS50932"/>
    </source>
</evidence>
<dbReference type="Gene3D" id="3.40.50.2300">
    <property type="match status" value="2"/>
</dbReference>
<dbReference type="Pfam" id="PF13377">
    <property type="entry name" value="Peripla_BP_3"/>
    <property type="match status" value="1"/>
</dbReference>
<dbReference type="SUPFAM" id="SSF47413">
    <property type="entry name" value="lambda repressor-like DNA-binding domains"/>
    <property type="match status" value="1"/>
</dbReference>
<sequence length="342" mass="35728">MPPRLKDVAARAGVSIKTVSNVVNGFAHVAPDTRARVQAAIDALGYVPNPTARRLRGGGSGVIALAVPELRSPYFAELAGLIVRSAEPRGWTVLIEQTDGRAGRERDLVAGLRRHAVDGLILSPVGLDPSMMGRDRLPTVLLGERMRGGPADHVAIDGAAAAADATRHLLRLGHRRIAAIGGPARPSAVTRAQRLAGFRAAHAESGLAVDPRLVATVSGMHLADGAAAMAWLLDCNPEPPDAVFCFTDPLALGAIRTCADRWLDVPGDIAVIGFDGIDEGRYSTPSLSTVAPDTARIAQFAVDLLAERLGGGSAATVPPRAICVEHRLVARESTLGRPSRAA</sequence>
<comment type="caution">
    <text evidence="5">The sequence shown here is derived from an EMBL/GenBank/DDBJ whole genome shotgun (WGS) entry which is preliminary data.</text>
</comment>
<dbReference type="InterPro" id="IPR000843">
    <property type="entry name" value="HTH_LacI"/>
</dbReference>
<name>A0ABQ3YPQ6_9ACTN</name>
<evidence type="ECO:0000256" key="3">
    <source>
        <dbReference type="ARBA" id="ARBA00023163"/>
    </source>
</evidence>